<dbReference type="Gene3D" id="3.40.50.300">
    <property type="entry name" value="P-loop containing nucleotide triphosphate hydrolases"/>
    <property type="match status" value="5"/>
</dbReference>
<dbReference type="GO" id="GO:0005737">
    <property type="term" value="C:cytoplasm"/>
    <property type="evidence" value="ECO:0007669"/>
    <property type="project" value="UniProtKB-SubCell"/>
</dbReference>
<dbReference type="SMART" id="SM00365">
    <property type="entry name" value="LRR_SD22"/>
    <property type="match status" value="14"/>
</dbReference>
<reference evidence="9" key="1">
    <citation type="journal article" date="2016" name="Nat. Commun.">
        <title>The channel catfish genome sequence provides insights into the evolution of scale formation in teleosts.</title>
        <authorList>
            <person name="Liu Z."/>
            <person name="Liu S."/>
            <person name="Yao J."/>
            <person name="Bao L."/>
            <person name="Zhang J."/>
            <person name="Li Y."/>
            <person name="Jiang C."/>
            <person name="Sun L."/>
            <person name="Wang R."/>
            <person name="Zhang Y."/>
            <person name="Zhou T."/>
            <person name="Zeng Q."/>
            <person name="Fu Q."/>
            <person name="Gao S."/>
            <person name="Li N."/>
            <person name="Koren S."/>
            <person name="Jiang Y."/>
            <person name="Zimin A."/>
            <person name="Xu P."/>
            <person name="Phillippy A.M."/>
            <person name="Geng X."/>
            <person name="Song L."/>
            <person name="Sun F."/>
            <person name="Li C."/>
            <person name="Wang X."/>
            <person name="Chen A."/>
            <person name="Jin Y."/>
            <person name="Yuan Z."/>
            <person name="Yang Y."/>
            <person name="Tan S."/>
            <person name="Peatman E."/>
            <person name="Lu J."/>
            <person name="Qin Z."/>
            <person name="Dunham R."/>
            <person name="Li Z."/>
            <person name="Sonstegard T."/>
            <person name="Feng J."/>
            <person name="Danzmann R.G."/>
            <person name="Schroeder S."/>
            <person name="Scheffler B."/>
            <person name="Duke M.V."/>
            <person name="Ballard L."/>
            <person name="Kucuktas H."/>
            <person name="Kaltenboeck L."/>
            <person name="Liu H."/>
            <person name="Armbruster J."/>
            <person name="Xie Y."/>
            <person name="Kirby M.L."/>
            <person name="Tian Y."/>
            <person name="Flanagan M.E."/>
            <person name="Mu W."/>
            <person name="Waldbieser G.C."/>
        </authorList>
    </citation>
    <scope>NUCLEOTIDE SEQUENCE [LARGE SCALE GENOMIC DNA]</scope>
    <source>
        <strain evidence="9">SDA103</strain>
    </source>
</reference>
<name>A0A9F7RR70_ICTPU</name>
<proteinExistence type="predicted"/>
<reference evidence="10" key="2">
    <citation type="submission" date="2025-08" db="UniProtKB">
        <authorList>
            <consortium name="RefSeq"/>
        </authorList>
    </citation>
    <scope>IDENTIFICATION</scope>
    <source>
        <tissue evidence="10">Blood</tissue>
    </source>
</reference>
<evidence type="ECO:0000256" key="1">
    <source>
        <dbReference type="ARBA" id="ARBA00004496"/>
    </source>
</evidence>
<dbReference type="SMART" id="SM00368">
    <property type="entry name" value="LRR_RI"/>
    <property type="match status" value="49"/>
</dbReference>
<dbReference type="InterPro" id="IPR027417">
    <property type="entry name" value="P-loop_NTPase"/>
</dbReference>
<feature type="compositionally biased region" description="Polar residues" evidence="7">
    <location>
        <begin position="4052"/>
        <end position="4061"/>
    </location>
</feature>
<gene>
    <name evidence="10" type="primary">LOC100526730</name>
</gene>
<dbReference type="GeneID" id="100526730"/>
<evidence type="ECO:0000313" key="9">
    <source>
        <dbReference type="Proteomes" id="UP000221080"/>
    </source>
</evidence>
<keyword evidence="5" id="KW-0547">Nucleotide-binding</keyword>
<dbReference type="InterPro" id="IPR032675">
    <property type="entry name" value="LRR_dom_sf"/>
</dbReference>
<dbReference type="FunFam" id="3.80.10.10:FF:000782">
    <property type="entry name" value="Si:ch211-196h16.4"/>
    <property type="match status" value="3"/>
</dbReference>
<protein>
    <submittedName>
        <fullName evidence="10">Uncharacterized protein LOC100526730 isoform X1</fullName>
    </submittedName>
</protein>
<dbReference type="Pfam" id="PF13516">
    <property type="entry name" value="LRR_6"/>
    <property type="match status" value="34"/>
</dbReference>
<comment type="subcellular location">
    <subcellularLocation>
        <location evidence="1">Cytoplasm</location>
    </subcellularLocation>
</comment>
<dbReference type="FunFam" id="3.80.10.10:FF:000714">
    <property type="entry name" value="Si:ch211-149a19.3"/>
    <property type="match status" value="4"/>
</dbReference>
<keyword evidence="4" id="KW-0677">Repeat</keyword>
<feature type="domain" description="NACHT" evidence="8">
    <location>
        <begin position="3019"/>
        <end position="3151"/>
    </location>
</feature>
<dbReference type="InterPro" id="IPR001611">
    <property type="entry name" value="Leu-rich_rpt"/>
</dbReference>
<keyword evidence="2" id="KW-0963">Cytoplasm</keyword>
<dbReference type="FunFam" id="3.40.50.300:FF:000210">
    <property type="entry name" value="Si:dkey-16p6.1"/>
    <property type="match status" value="4"/>
</dbReference>
<dbReference type="Proteomes" id="UP000221080">
    <property type="component" value="Chromosome 12"/>
</dbReference>
<feature type="domain" description="NACHT" evidence="8">
    <location>
        <begin position="1154"/>
        <end position="1286"/>
    </location>
</feature>
<feature type="region of interest" description="Disordered" evidence="7">
    <location>
        <begin position="1007"/>
        <end position="1046"/>
    </location>
</feature>
<keyword evidence="9" id="KW-1185">Reference proteome</keyword>
<dbReference type="PANTHER" id="PTHR24106">
    <property type="entry name" value="NACHT, LRR AND CARD DOMAINS-CONTAINING"/>
    <property type="match status" value="1"/>
</dbReference>
<evidence type="ECO:0000256" key="5">
    <source>
        <dbReference type="ARBA" id="ARBA00022741"/>
    </source>
</evidence>
<dbReference type="SMART" id="SM00367">
    <property type="entry name" value="LRR_CC"/>
    <property type="match status" value="31"/>
</dbReference>
<dbReference type="SUPFAM" id="SSF52047">
    <property type="entry name" value="RNI-like"/>
    <property type="match status" value="7"/>
</dbReference>
<dbReference type="InterPro" id="IPR007111">
    <property type="entry name" value="NACHT_NTPase"/>
</dbReference>
<dbReference type="InterPro" id="IPR051261">
    <property type="entry name" value="NLR"/>
</dbReference>
<dbReference type="CDD" id="cd00116">
    <property type="entry name" value="LRR_RI"/>
    <property type="match status" value="2"/>
</dbReference>
<feature type="region of interest" description="Disordered" evidence="7">
    <location>
        <begin position="2829"/>
        <end position="2915"/>
    </location>
</feature>
<dbReference type="OrthoDB" id="8958195at2759"/>
<keyword evidence="3" id="KW-0433">Leucine-rich repeat</keyword>
<dbReference type="Gene3D" id="3.80.10.10">
    <property type="entry name" value="Ribonuclease Inhibitor"/>
    <property type="match status" value="11"/>
</dbReference>
<evidence type="ECO:0000256" key="7">
    <source>
        <dbReference type="SAM" id="MobiDB-lite"/>
    </source>
</evidence>
<feature type="region of interest" description="Disordered" evidence="7">
    <location>
        <begin position="1"/>
        <end position="106"/>
    </location>
</feature>
<evidence type="ECO:0000256" key="2">
    <source>
        <dbReference type="ARBA" id="ARBA00022490"/>
    </source>
</evidence>
<dbReference type="InterPro" id="IPR006553">
    <property type="entry name" value="Leu-rich_rpt_Cys-con_subtyp"/>
</dbReference>
<evidence type="ECO:0000256" key="3">
    <source>
        <dbReference type="ARBA" id="ARBA00022614"/>
    </source>
</evidence>
<keyword evidence="6" id="KW-0067">ATP-binding</keyword>
<dbReference type="InterPro" id="IPR029495">
    <property type="entry name" value="NACHT-assoc"/>
</dbReference>
<dbReference type="Pfam" id="PF05729">
    <property type="entry name" value="NACHT"/>
    <property type="match status" value="5"/>
</dbReference>
<feature type="domain" description="NACHT" evidence="8">
    <location>
        <begin position="2139"/>
        <end position="2271"/>
    </location>
</feature>
<evidence type="ECO:0000259" key="8">
    <source>
        <dbReference type="PROSITE" id="PS50837"/>
    </source>
</evidence>
<feature type="region of interest" description="Disordered" evidence="7">
    <location>
        <begin position="3984"/>
        <end position="4211"/>
    </location>
</feature>
<accession>A0A9F7RR70</accession>
<dbReference type="Pfam" id="PF17779">
    <property type="entry name" value="WHD_NOD2"/>
    <property type="match status" value="5"/>
</dbReference>
<evidence type="ECO:0000256" key="4">
    <source>
        <dbReference type="ARBA" id="ARBA00022737"/>
    </source>
</evidence>
<sequence>METPDLDTENVTPPIKKRKLQRKRSDSPEPSCVSMKSDASMIPPQNFRNKDSSSVHSKLQRKRSDSPEPSCVSMKSDASMIPPQNFRNKDSSSVHSVVQKSGDRREKNIITATGHDPEPAAVNDFQKKFKLNLVKKFQCLNGVMINPENQTLLNEIYTELYITEGDSGDVSKEHEVRQIEGTSRRTTTEETPIKCNDIFKPLSDQDKPIRTVLTKGVAGIGKTVTVQKFILDWAEGKVNQDVQLMFLLPFRELNLMKDQKLSLMDLLHVCFKETKETEMSSLEKVLFIFDGLDECRFPLDFQNTERVCDVTESASVHVLLINLIKGNLLPSALIWITSRPAAADQIPSECVHRVTEVRGFNDPQKEEYFRKRISDQSLANNIITHLKSLRSLYIMCHIPVFCWISATVLERMLDEAESGEMPKTLTQMYTHFLIIQTNIIREKYSKKQENDEEMLLKLGHLAFQQLMKGNLIFYEEDLRECGIDVREAAVYSGVCTQIFREEFGLHQSKVYCFVHLSIQEHLAALYVHLTFMKEKRNVLEQSRDFKTISDVHKSAVHQALKSQTGHLDLFLRFLLGLSLESNQKLLHALVTHTGSSSQTGKGDTVQYIKEMISGDLPTEKSINLFHCLNELGDNSLVEEIQRYLKSGTQSELSSSQWSALVFVLLTSAEELEEFDLSKYISTDKIRDWILVKVMPVIAASRKAIIRCDTIKNSGCRALASVLSSETSNLRELHLTVDTLDLTGNKLGDSGVKRLSALLENPQCKVKNLRLWRCDISDEGCAALTSALRSNPSHLRELDLSVNNLGDSGVKSLSAVLENLLCKLEILRLGFCGVSDEGCAALTSALRSNPSHLRELDLSENKLGDSGVKSLSAVLENPLCKLEKLRLRECGVSDEGCAALTSALRSNPSHLRELDLSLNKLGDSGVKSLAAVLENPLCKLEILRLWRCDISDEGCAALTSALRSNPSHLRELDLSGNKLGDSGVKSLSAVLENPLCKLEILNKLQRKRSDSPEPSCVSMKSDASMVPPLNFRNKDSSSVHSVVQKSGDRREKNIITATGHDPEPAAVNDFQKKFKLNLVKKFQCLNGVMINPENRTLLNEIYTELYITEGDGGDVNKEHEVRQIEAASRRTTTEETPIKCNDIFKPLSDQDKPIRTVLTKGVAGIGKTVTVQKFILDWAEGKVNQDVQLMFPLPFRELNLMKDQKLSLMDLLHVCFKETKETEMSSLEKVLFVFDGLDEYRFPLDFQNTERVCDVTESASVHVLLINLIKGNLLPSALIWITSRPAAADQIPSECVHRVTEVRGFNDPQKEEYFRKRISDQSLANNIITHLKSLRSLYIMCHIPVFCWISATVLERMLGEAESGEMPKTLTQMYTHFLIIQTNIIREKYSKKQESDEEMLLKLGRLAFQQLMKGNLIFYEEDLRECGIDVREAAVYSGVCTQIFREEFGLHQSKVYSFVHLSIQEHLAALYVHLTFMKEKRNVLEQSWFSEPEILSDEEDESEMFSDQWIEEITVSDVLKSAVDQALYSETGHLDLFLRFLLGLSLESSQKLLHSLVTHTGSSSQTGKRTTVQYIKEKISGDPPTEKSINLFHCLNELGDNSLVEEIQRCLKSGKQSELSSSQWSALVFVLLTSAEELEEFDLSKYFSTDKITDWILVKVMPVIAASRKAIIRCDTIQYSGWSALDSVLSSETSNLRELHLTVDTLDLNWSDLGDSGVKRVSALLENPQCKVKNLKLRECGVSNEGCAALTSALRSNPSHLRELNLSDNKLGVSGVKSLSAVLENPLCKLEILWLSRCDISDEGCAALTSALRSNPSHLRELNLSHNKLGDSGVKSLSAVLENPLCKLEILRLSRCDISDEGCAALTSALRSNPSHLRELNLSHNKLGDSGVKSLSAVLENPHCKLEILCKLQRKRSHSPEPSCVSMKSDESMDPPWNFRNRDSSSVHSKLQRKRSDPRQPSCVSMKSDASMGPPLYFRNKESTSVHSKLQRTRSDSPEPSCVSMKSDASMAPPLNFRNKDSSVHSVVQKSGDRREKNIITATGHDPEPAAVNEFQKKFKLNLVKKFQCLNGVMINLENRTLLNEIYTELYITEGDGGDVNKEHEVRQIEAASRRKTTEETPIKCNDIFKPLSDQDKPIRTVLTKGVAGIGKTVSVQKFILDWAEGKVNQDVQLIFPLPFRELNLMKDQKLSLMDLLHVCFKETKETEMSSLEKVLFIFDGLDECRFPLDFQNTERVCDVTESASVHVLLINLIKGNLLPSALIWITSRPAAADQIPSECVHRVTEVRGFNDPQKEEYFRKRISDQSLANNIITHLKSLRSLYIMCHIPVFCWISATVLERMLDEAESGEMPKTLTQMYTHFLIIHTNIIREKYSKKQESDEEMLLKLGRLAFQQLMKGNLIFYEEDLRECGIDVREAAVYSGVCTQIFREEFGLHQSKVYSFVHLSIQEHLAALYVHLTFMKEKRNVLEQSRDFKTISDVHESAVDQALKSETGHLDLFLRFLLGLSLESNQKLLHALVTHTGSSSQTGKSNTVQYIKRKISGDPPTEKAINLFHCLNELGDNSLVEEIQRYLKSGTQSELSSSQWSALVFVLLTSAEELEEFDLSKYFSTDKIRDQILVNVMPVIAASRKAIIRCDTIQERGWRALDSVLSSETSNLRELHLTVDTLDLTGSDLGDSGVKRLSALLENPQCKVKNLRLSRCDISDEGCAALTSALRSNPSHLRELDLSHNNLGDSGVKSVSAVLENPLCKLEILELRGCGVSGEGCAPLTSALRSNPSHLRKLYLSLNNLGDSGVKSLSAVLENPLCNLEILCVLQKSGDRREKNIITATGKLQKKRSDSPEPSCVSMKSDASMESPLTFRNKDSSSVHRRSDSPEPSCVSMKSDASMGHPENFRNKDSSSVHSVLQKSGDRREKNIITATGHDPEPAAVNDFQKKFKLNLVKKFQCLNGVMINLENRTLLNEIYTELYITEGDIGDVTKEHEVRQIEAASRRTTTEETPIKCNDIFKPLPDQDKPIRTVLTKGVAGIGKTVSVQKFILDWAEGEVNQDVQLMFPLPFRELNLMKDQKLSLMDLLHVCFKETKETEMSSLEKVLFIFDGLDEYRFPLDFQNTERVCDVTESASVHVLLINLIKGNLLPSALIWITSRPAAADQIPSECVHRVTEVRGFNDPQKEEYFRKRISDQSLANNIITHLKSLRSLYIMCHIPVFCWISATVLERMLDEAESGEMPKTLTQMYTYFLIIQTNIIREKYSKKQESDEEMLLKLGQLAFQQLMKGNLIFYEEDLRECGIDVREAAVYSGVCTQIFREEFTHQSKVYCFVHLSIQEHLAALYVHLTFMKEKRNVLIQSRVFKTISDVHKSAVYQALKSQTGHLDLFLRFLLGLSLESNQKLLHALVTHTGSISQTGKGDTVQYIKEKISGNTPTEKSINLFHCLNELEDNSLVEEIQRYLKSGKQSELSSSQWSALVFVLLTSAEELEEFDLSKYISTDKIRDEILVKVMPVIAASRKAVIRCDTIQKSGWSALASVLSSETSNLRELHLTVDTLDLSGNKLGDSGVKRLSAPLENPQCKVKNLKLRNCGVSSKGCSGLTSALRSNPSHLRELHLSGNYLGDSGVKSLSAGLENPHCKLEILKLEYCDISDEGCAALVAALRSNPSHLRKLDLSINKLGESGVKCLSAVLENPLCKLEKLNLRECGIIDEGCAALTSALRSNHSHLRELDLSWNKLGDSGVKCLSAGLENPLCKLEILGLWSCGVSDEGCAALTSALRSNPSHLRELDLSGNKLGDSGVKCLSAVLENPHCKLEILKLCNCGVSDEGCAALTSALRSNPSHLRELDLSEKKLGDSGVKSLSAVLENPLCKLEILGLYDCGVSDEGCAALASALRSNPSHLRELNLSKNELGDSGVKCLSAGLEHPHCKLEILKLWNCDISGEGCAALTSALRSNPLHLRELDLSENKLGDSGVKSLSAVLENPLCKLEKLGKLQRKRSDSPEPSCVSMKSDASMDPPWNFRNRDSSPDNSKLQRKRSDTPEPSCVSMKSDASMDPPWNFKNGNPSSVHSKLQRKRSDSPEPSCVSMKSDASMDPPWNFRNRDSSPDNSKLQRKRSDAPEPSCVSMKSDASMDPPWNFKNGNPSSVHSKLQRKRSDSPEPSCVSMKSDASMDPPWNFRNRDSSPDNSKLQRKRSDAPEPSCVSMKSDASMDPPWNFKNGNPSSVHSVLQKSGDRREKNIITATGHDPEPAAVNDFQKKFKLNLVKKFQCLNGVMINPENRTLLNEIYTELYITEGDGGDVNKEHEVRQIEAASRRTTTEETPIKCNDIFKPLSDQDKPIRTVLKKPLSKKDKPIRTVLKKPLPKKDKPIRTVLTKGVAGIGKTVSVQKFILDWAEGKANQDVQLMFPLPFRELNLMKDQKLSLMDLLHVCFKETKETEMSSLEKVLFIFDGLDECRFPLDFQNTERVCDVTESASVHVLLINLIKGNLLPSALIWITSRPAAADQIPSECVHRVTEVRGFNDPQKEEYFRKRISDQSLANNIITHLKSLRSLYIMCHIPVFCWISATVLERMLDEAESGEMPKTLTQMYTHFLIIQTNIIREKYSKKQESDEEMLLKLGQLAFQQLMKGNLIFYEEDLRECGIDVREAAVYSGVCTQIFREEFGLHQSKVYCFVHLSIQEHLAALYVHLTFMKEKRNVLEQSWVFKTISDVLKSAVDQALYSETGNLDLFLRFLLGLSLESNQNLLHSLVTHTESSSQTGKGDTVQYIKEKISRNLQTEKSINLFHCLNELGDNSLVEEIQRYLKSGTQSELSSSQWSALVFALLTSAEELEEFDLSKYISTDKITDWILEKVMPVIAASRKAIIRCDTIQNSGWSALDSVLSSETSNLRELHLTVDTLDLTGNNLGDSGVKRLSALLENPQCKVKNLKLSRCDISDERCAALTSALRSNSSHLRDLDLSWNNLGDSGVKSLSAVLENPLCKLEKLKLEYCDISGEGCAALTSALRSNPSHLRELDLSRNKLGDSGVKSLSAVLENPLCKLEILRLEDCDVSDEGCAALTSALRSNPSHLRELNLSVNKLGDSGVKSLSAVLENPHCKLEILKLCKCGVSVEGCAALTSALRSNPSHLRELNLSGNKLGDSGVKSLSAVLENPLCKLEKLTMSNCDISGERCAALTSALRSNPSHLRELDLSLNKLGDSGVKSLSAVLENPLCKLEILRLCDCGVSGEGCAALASALRSNPSYLIELNVSGNEIGDLGVKCLSALKNDKQSKLQTLRLHTSLF</sequence>
<feature type="domain" description="NACHT" evidence="8">
    <location>
        <begin position="4361"/>
        <end position="4493"/>
    </location>
</feature>
<dbReference type="PROSITE" id="PS51450">
    <property type="entry name" value="LRR"/>
    <property type="match status" value="2"/>
</dbReference>
<dbReference type="Pfam" id="PF17776">
    <property type="entry name" value="NLRC4_HD2"/>
    <property type="match status" value="5"/>
</dbReference>
<evidence type="ECO:0000256" key="6">
    <source>
        <dbReference type="ARBA" id="ARBA00022840"/>
    </source>
</evidence>
<feature type="compositionally biased region" description="Basic and acidic residues" evidence="7">
    <location>
        <begin position="2862"/>
        <end position="2875"/>
    </location>
</feature>
<dbReference type="SUPFAM" id="SSF52540">
    <property type="entry name" value="P-loop containing nucleoside triphosphate hydrolases"/>
    <property type="match status" value="5"/>
</dbReference>
<dbReference type="SMART" id="SM00364">
    <property type="entry name" value="LRR_BAC"/>
    <property type="match status" value="16"/>
</dbReference>
<feature type="compositionally biased region" description="Polar residues" evidence="7">
    <location>
        <begin position="4130"/>
        <end position="4139"/>
    </location>
</feature>
<dbReference type="RefSeq" id="XP_053540623.1">
    <property type="nucleotide sequence ID" value="XM_053684648.1"/>
</dbReference>
<evidence type="ECO:0000313" key="10">
    <source>
        <dbReference type="RefSeq" id="XP_053540623.1"/>
    </source>
</evidence>
<dbReference type="Pfam" id="PF14484">
    <property type="entry name" value="FISNA"/>
    <property type="match status" value="5"/>
</dbReference>
<dbReference type="PROSITE" id="PS50837">
    <property type="entry name" value="NACHT"/>
    <property type="match status" value="5"/>
</dbReference>
<feature type="region of interest" description="Disordered" evidence="7">
    <location>
        <begin position="1917"/>
        <end position="2046"/>
    </location>
</feature>
<dbReference type="InterPro" id="IPR041075">
    <property type="entry name" value="NOD1/2_WH"/>
</dbReference>
<dbReference type="InterPro" id="IPR041267">
    <property type="entry name" value="NLRP_HD2"/>
</dbReference>
<dbReference type="GO" id="GO:0005524">
    <property type="term" value="F:ATP binding"/>
    <property type="evidence" value="ECO:0007669"/>
    <property type="project" value="UniProtKB-KW"/>
</dbReference>
<dbReference type="SMART" id="SM01288">
    <property type="entry name" value="FISNA"/>
    <property type="match status" value="5"/>
</dbReference>
<organism evidence="9 10">
    <name type="scientific">Ictalurus punctatus</name>
    <name type="common">Channel catfish</name>
    <name type="synonym">Silurus punctatus</name>
    <dbReference type="NCBI Taxonomy" id="7998"/>
    <lineage>
        <taxon>Eukaryota</taxon>
        <taxon>Metazoa</taxon>
        <taxon>Chordata</taxon>
        <taxon>Craniata</taxon>
        <taxon>Vertebrata</taxon>
        <taxon>Euteleostomi</taxon>
        <taxon>Actinopterygii</taxon>
        <taxon>Neopterygii</taxon>
        <taxon>Teleostei</taxon>
        <taxon>Ostariophysi</taxon>
        <taxon>Siluriformes</taxon>
        <taxon>Ictaluridae</taxon>
        <taxon>Ictalurus</taxon>
    </lineage>
</organism>
<feature type="domain" description="NACHT" evidence="8">
    <location>
        <begin position="210"/>
        <end position="342"/>
    </location>
</feature>
<dbReference type="KEGG" id="ipu:100526730"/>